<dbReference type="EMBL" id="CP129675">
    <property type="protein sequence ID" value="XDS46226.1"/>
    <property type="molecule type" value="Genomic_DNA"/>
</dbReference>
<dbReference type="Pfam" id="PF13635">
    <property type="entry name" value="DUF4143"/>
    <property type="match status" value="1"/>
</dbReference>
<feature type="domain" description="DUF4143" evidence="2">
    <location>
        <begin position="207"/>
        <end position="367"/>
    </location>
</feature>
<dbReference type="InterPro" id="IPR041682">
    <property type="entry name" value="AAA_14"/>
</dbReference>
<organism evidence="4">
    <name type="scientific">Bifidobacterium fermentum</name>
    <dbReference type="NCBI Taxonomy" id="3059035"/>
    <lineage>
        <taxon>Bacteria</taxon>
        <taxon>Bacillati</taxon>
        <taxon>Actinomycetota</taxon>
        <taxon>Actinomycetes</taxon>
        <taxon>Bifidobacteriales</taxon>
        <taxon>Bifidobacteriaceae</taxon>
        <taxon>Bifidobacterium</taxon>
    </lineage>
</organism>
<sequence>MTLRHETYRPRIIDAVLKRHLATFGAVEVAGTMWSGKTWSAQAQANSQTSLYSQQAADLARIDPGTVLSGEPPHLIDEWQEVPSVWDSARHAVDEAGSVPGQYMLTGSSTPAKNQVRHSGAGRISQLRMWPMSLSESGDSDGSVSLSGLFDGDFTSGPTQSSIDDLARFICLGGWPGALKLNPDSAILIPAQYMSTLISSSQGKTPRSQRQLRALGVSLARNVGASATLDTLGEDMRLDAEDAPQTRQVVRQCLDFYEERYVIDEIRGWDAPIKSPRRLRTKPKRYFSDPSLPASLLGMTPSRLMSQPQLFGNLFEELCMRDLRVYVSALTASPLDSLRYYRDSDGLEVDAIVELNDGRWGAIEIKLGSNKVDQGVHSLLRLRNKIQSNPAAHNPEPSFMAVLVGKTDFQYTTPEGVRVFPITSLTV</sequence>
<dbReference type="AlphaFoldDB" id="A0AB39UJI7"/>
<protein>
    <submittedName>
        <fullName evidence="4">DUF4143 domain-containing protein</fullName>
    </submittedName>
</protein>
<dbReference type="Pfam" id="PF13173">
    <property type="entry name" value="AAA_14"/>
    <property type="match status" value="1"/>
</dbReference>
<dbReference type="PANTHER" id="PTHR43566">
    <property type="entry name" value="CONSERVED PROTEIN"/>
    <property type="match status" value="1"/>
</dbReference>
<reference evidence="4" key="1">
    <citation type="submission" date="2023-07" db="EMBL/GenBank/DDBJ databases">
        <title>Bifidobacterium aquikefiriaerophilum sp. nov. and Bifidobacterium eccum sp. nov., isolated from water kefir.</title>
        <authorList>
            <person name="Breselge S."/>
            <person name="Bellassi P."/>
            <person name="Barcenilla C."/>
            <person name="Alvarez-Ordonez A."/>
            <person name="Morelli L."/>
            <person name="Cotter P.D."/>
        </authorList>
    </citation>
    <scope>NUCLEOTIDE SEQUENCE</scope>
    <source>
        <strain evidence="5">WK012_4_13</strain>
        <strain evidence="4">WK013_4_14</strain>
        <strain evidence="3">WK048_4_13</strain>
    </source>
</reference>
<evidence type="ECO:0000259" key="1">
    <source>
        <dbReference type="Pfam" id="PF13173"/>
    </source>
</evidence>
<dbReference type="EMBL" id="CP129683">
    <property type="protein sequence ID" value="XDS50218.1"/>
    <property type="molecule type" value="Genomic_DNA"/>
</dbReference>
<dbReference type="EMBL" id="CP129682">
    <property type="protein sequence ID" value="XDS48994.1"/>
    <property type="molecule type" value="Genomic_DNA"/>
</dbReference>
<name>A0AB39UJI7_9BIFI</name>
<proteinExistence type="predicted"/>
<dbReference type="RefSeq" id="WP_369341191.1">
    <property type="nucleotide sequence ID" value="NZ_CP129675.1"/>
</dbReference>
<dbReference type="KEGG" id="bfk:QN062_07420"/>
<dbReference type="PANTHER" id="PTHR43566:SF2">
    <property type="entry name" value="DUF4143 DOMAIN-CONTAINING PROTEIN"/>
    <property type="match status" value="1"/>
</dbReference>
<accession>A0AB39UJI7</accession>
<evidence type="ECO:0000313" key="4">
    <source>
        <dbReference type="EMBL" id="XDS48994.1"/>
    </source>
</evidence>
<feature type="domain" description="AAA" evidence="1">
    <location>
        <begin position="33"/>
        <end position="136"/>
    </location>
</feature>
<evidence type="ECO:0000259" key="2">
    <source>
        <dbReference type="Pfam" id="PF13635"/>
    </source>
</evidence>
<evidence type="ECO:0000313" key="5">
    <source>
        <dbReference type="EMBL" id="XDS50218.1"/>
    </source>
</evidence>
<dbReference type="InterPro" id="IPR025420">
    <property type="entry name" value="DUF4143"/>
</dbReference>
<evidence type="ECO:0000313" key="3">
    <source>
        <dbReference type="EMBL" id="XDS46226.1"/>
    </source>
</evidence>
<gene>
    <name evidence="5" type="ORF">QN062_07420</name>
    <name evidence="4" type="ORF">QN216_01615</name>
    <name evidence="3" type="ORF">QN217_08840</name>
</gene>